<sequence>MFLTLLVALDVVVVVAFTAVTFVVAVSLTDMAVTDGCGGSSRGGRDYCQLGSKLHSTNRTAERTQSKRERLKENQQEGSI</sequence>
<dbReference type="Proteomes" id="UP001162480">
    <property type="component" value="Chromosome 10"/>
</dbReference>
<evidence type="ECO:0000256" key="1">
    <source>
        <dbReference type="SAM" id="MobiDB-lite"/>
    </source>
</evidence>
<reference evidence="2" key="1">
    <citation type="submission" date="2023-08" db="EMBL/GenBank/DDBJ databases">
        <authorList>
            <person name="Alioto T."/>
            <person name="Alioto T."/>
            <person name="Gomez Garrido J."/>
        </authorList>
    </citation>
    <scope>NUCLEOTIDE SEQUENCE</scope>
</reference>
<feature type="compositionally biased region" description="Basic and acidic residues" evidence="1">
    <location>
        <begin position="60"/>
        <end position="80"/>
    </location>
</feature>
<evidence type="ECO:0000313" key="3">
    <source>
        <dbReference type="Proteomes" id="UP001162480"/>
    </source>
</evidence>
<proteinExistence type="predicted"/>
<gene>
    <name evidence="2" type="ORF">OCTVUL_1B003925</name>
</gene>
<accession>A0AA36B6A7</accession>
<organism evidence="2 3">
    <name type="scientific">Octopus vulgaris</name>
    <name type="common">Common octopus</name>
    <dbReference type="NCBI Taxonomy" id="6645"/>
    <lineage>
        <taxon>Eukaryota</taxon>
        <taxon>Metazoa</taxon>
        <taxon>Spiralia</taxon>
        <taxon>Lophotrochozoa</taxon>
        <taxon>Mollusca</taxon>
        <taxon>Cephalopoda</taxon>
        <taxon>Coleoidea</taxon>
        <taxon>Octopodiformes</taxon>
        <taxon>Octopoda</taxon>
        <taxon>Incirrata</taxon>
        <taxon>Octopodidae</taxon>
        <taxon>Octopus</taxon>
    </lineage>
</organism>
<evidence type="ECO:0000313" key="2">
    <source>
        <dbReference type="EMBL" id="CAI9728688.1"/>
    </source>
</evidence>
<keyword evidence="3" id="KW-1185">Reference proteome</keyword>
<name>A0AA36B6A7_OCTVU</name>
<protein>
    <submittedName>
        <fullName evidence="2">Uncharacterized protein</fullName>
    </submittedName>
</protein>
<dbReference type="AlphaFoldDB" id="A0AA36B6A7"/>
<dbReference type="EMBL" id="OX597823">
    <property type="protein sequence ID" value="CAI9728688.1"/>
    <property type="molecule type" value="Genomic_DNA"/>
</dbReference>
<feature type="region of interest" description="Disordered" evidence="1">
    <location>
        <begin position="56"/>
        <end position="80"/>
    </location>
</feature>